<proteinExistence type="inferred from homology"/>
<dbReference type="InterPro" id="IPR038765">
    <property type="entry name" value="Papain-like_cys_pep_sf"/>
</dbReference>
<name>A0AAD7XPD0_9STRA</name>
<dbReference type="PANTHER" id="PTHR10183:SF379">
    <property type="entry name" value="CALPAIN-5"/>
    <property type="match status" value="1"/>
</dbReference>
<dbReference type="InterPro" id="IPR000169">
    <property type="entry name" value="Pept_cys_AS"/>
</dbReference>
<feature type="domain" description="Calpain catalytic" evidence="8">
    <location>
        <begin position="116"/>
        <end position="407"/>
    </location>
</feature>
<protein>
    <recommendedName>
        <fullName evidence="8">Calpain catalytic domain-containing protein</fullName>
    </recommendedName>
</protein>
<gene>
    <name evidence="9" type="ORF">CTAYLR_009330</name>
</gene>
<comment type="caution">
    <text evidence="9">The sequence shown here is derived from an EMBL/GenBank/DDBJ whole genome shotgun (WGS) entry which is preliminary data.</text>
</comment>
<feature type="compositionally biased region" description="Basic and acidic residues" evidence="7">
    <location>
        <begin position="78"/>
        <end position="89"/>
    </location>
</feature>
<evidence type="ECO:0000259" key="8">
    <source>
        <dbReference type="PROSITE" id="PS50203"/>
    </source>
</evidence>
<dbReference type="PANTHER" id="PTHR10183">
    <property type="entry name" value="CALPAIN"/>
    <property type="match status" value="1"/>
</dbReference>
<dbReference type="CDD" id="cd00044">
    <property type="entry name" value="CysPc"/>
    <property type="match status" value="1"/>
</dbReference>
<dbReference type="InterPro" id="IPR001300">
    <property type="entry name" value="Peptidase_C2_calpain_cat"/>
</dbReference>
<evidence type="ECO:0000313" key="9">
    <source>
        <dbReference type="EMBL" id="KAJ8611606.1"/>
    </source>
</evidence>
<comment type="similarity">
    <text evidence="1">Belongs to the peptidase C2 family.</text>
</comment>
<sequence length="880" mass="100821">MAVEATIKSLRIVEPLVQEGPMAVVLVDGKKQGVRNPAHWEPVRVRASRRSTLQIRLEKLDAYKNQRGRRNSLGRPSSENRADAAKLEGSDEVSRGAIQTLEIVRNGLLNYDEDPLDKVYEVLGDSLFVDIDFPPIRREWRRPASVWGSCVLFRNGIDPDDVVQGTLEDCWLMSALGAVAEFPELIERCFVLDSYHKKRCGLYRVRLCHGGRWQTVTLDDFFPYENDAFCYAMSKEKELWPLLLEKAMAKLCGGYDRLSRGFAHDALVELTGSPAIRYQMSELSTQSPNEFFNFLRDADKSDLIMAASTSTNEVEGLVQNHAYSLISVARCPFDEFLGIVQLRNPWSTLEWAGDCSDRDSRWKPAAVKRLAESLRKNPEDLRWCENDGSFWMPFEAFVRHFKTISLCLPHVPRTKHPWFEVRRRCQFVQKEKMLVQIFKLRIRTDSMVYLMAHQLSRIRTAADLAITIFRKVGTLFHYFDSVSPSASRQVTCPRIEPKRDELAYRWKTGEYAIVVYAHAKLRDPVWTDPKKEDPWVMRGIVSEIFDRYDTQLSGRISSESEFLRLKRDLGAAGASGADARTESELRNYLFSIDENKWRRLFFKLGYEGTVLTNRLPVILSVHSEFPDLELQPVLKTYPLDLLAERAQTDLASEDSLLVSRKTWEKKFEILVSQSPGGCGVSVLAKNLTPKTPLNIQVDARKSRNLEAREEEFVVKKLVHPSQTRVMLFLTPSNQPSFFEYTCTYEVLPEIPKRATVLSIHGANFEWIHYATLEEALKKWDHKISVWAKSTLRRFLNKANTTHRAAVLFVKSHDNYFTVDRSYGPDKLLQLIFAEFEARHVSTRFLVDTTTTTTTTTKCAPSSPPPNNKTILSLVDKYGGA</sequence>
<dbReference type="GO" id="GO:0004198">
    <property type="term" value="F:calcium-dependent cysteine-type endopeptidase activity"/>
    <property type="evidence" value="ECO:0007669"/>
    <property type="project" value="InterPro"/>
</dbReference>
<dbReference type="EMBL" id="JAQMWT010000067">
    <property type="protein sequence ID" value="KAJ8611606.1"/>
    <property type="molecule type" value="Genomic_DNA"/>
</dbReference>
<keyword evidence="10" id="KW-1185">Reference proteome</keyword>
<dbReference type="Pfam" id="PF00648">
    <property type="entry name" value="Peptidase_C2"/>
    <property type="match status" value="1"/>
</dbReference>
<evidence type="ECO:0000313" key="10">
    <source>
        <dbReference type="Proteomes" id="UP001230188"/>
    </source>
</evidence>
<dbReference type="PROSITE" id="PS50203">
    <property type="entry name" value="CALPAIN_CAT"/>
    <property type="match status" value="1"/>
</dbReference>
<feature type="active site" evidence="5 6">
    <location>
        <position position="344"/>
    </location>
</feature>
<keyword evidence="4 6" id="KW-0788">Thiol protease</keyword>
<feature type="active site" evidence="5 6">
    <location>
        <position position="321"/>
    </location>
</feature>
<dbReference type="PROSITE" id="PS00139">
    <property type="entry name" value="THIOL_PROTEASE_CYS"/>
    <property type="match status" value="1"/>
</dbReference>
<dbReference type="Gene3D" id="3.90.70.10">
    <property type="entry name" value="Cysteine proteinases"/>
    <property type="match status" value="1"/>
</dbReference>
<keyword evidence="3 6" id="KW-0378">Hydrolase</keyword>
<dbReference type="Proteomes" id="UP001230188">
    <property type="component" value="Unassembled WGS sequence"/>
</dbReference>
<feature type="region of interest" description="Disordered" evidence="7">
    <location>
        <begin position="66"/>
        <end position="89"/>
    </location>
</feature>
<keyword evidence="2 6" id="KW-0645">Protease</keyword>
<evidence type="ECO:0000256" key="6">
    <source>
        <dbReference type="PROSITE-ProRule" id="PRU00239"/>
    </source>
</evidence>
<dbReference type="AlphaFoldDB" id="A0AAD7XPD0"/>
<evidence type="ECO:0000256" key="7">
    <source>
        <dbReference type="SAM" id="MobiDB-lite"/>
    </source>
</evidence>
<dbReference type="PRINTS" id="PR00704">
    <property type="entry name" value="CALPAIN"/>
</dbReference>
<dbReference type="SUPFAM" id="SSF54001">
    <property type="entry name" value="Cysteine proteinases"/>
    <property type="match status" value="1"/>
</dbReference>
<accession>A0AAD7XPD0</accession>
<dbReference type="GO" id="GO:0006508">
    <property type="term" value="P:proteolysis"/>
    <property type="evidence" value="ECO:0007669"/>
    <property type="project" value="UniProtKB-KW"/>
</dbReference>
<feature type="active site" evidence="5 6">
    <location>
        <position position="170"/>
    </location>
</feature>
<organism evidence="9 10">
    <name type="scientific">Chrysophaeum taylorii</name>
    <dbReference type="NCBI Taxonomy" id="2483200"/>
    <lineage>
        <taxon>Eukaryota</taxon>
        <taxon>Sar</taxon>
        <taxon>Stramenopiles</taxon>
        <taxon>Ochrophyta</taxon>
        <taxon>Pelagophyceae</taxon>
        <taxon>Pelagomonadales</taxon>
        <taxon>Pelagomonadaceae</taxon>
        <taxon>Chrysophaeum</taxon>
    </lineage>
</organism>
<evidence type="ECO:0000256" key="1">
    <source>
        <dbReference type="ARBA" id="ARBA00007623"/>
    </source>
</evidence>
<dbReference type="InterPro" id="IPR022684">
    <property type="entry name" value="Calpain_cysteine_protease"/>
</dbReference>
<reference evidence="9" key="1">
    <citation type="submission" date="2023-01" db="EMBL/GenBank/DDBJ databases">
        <title>Metagenome sequencing of chrysophaentin producing Chrysophaeum taylorii.</title>
        <authorList>
            <person name="Davison J."/>
            <person name="Bewley C."/>
        </authorList>
    </citation>
    <scope>NUCLEOTIDE SEQUENCE</scope>
    <source>
        <strain evidence="9">NIES-1699</strain>
    </source>
</reference>
<dbReference type="SMART" id="SM00230">
    <property type="entry name" value="CysPc"/>
    <property type="match status" value="1"/>
</dbReference>
<evidence type="ECO:0000256" key="3">
    <source>
        <dbReference type="ARBA" id="ARBA00022801"/>
    </source>
</evidence>
<evidence type="ECO:0000256" key="2">
    <source>
        <dbReference type="ARBA" id="ARBA00022670"/>
    </source>
</evidence>
<evidence type="ECO:0000256" key="5">
    <source>
        <dbReference type="PIRSR" id="PIRSR622684-1"/>
    </source>
</evidence>
<evidence type="ECO:0000256" key="4">
    <source>
        <dbReference type="ARBA" id="ARBA00022807"/>
    </source>
</evidence>